<dbReference type="Proteomes" id="UP000245765">
    <property type="component" value="Unassembled WGS sequence"/>
</dbReference>
<reference evidence="2" key="1">
    <citation type="submission" date="2018-05" db="EMBL/GenBank/DDBJ databases">
        <authorList>
            <person name="Du Z."/>
            <person name="Wang X."/>
        </authorList>
    </citation>
    <scope>NUCLEOTIDE SEQUENCE [LARGE SCALE GENOMIC DNA]</scope>
    <source>
        <strain evidence="2">CQN31</strain>
    </source>
</reference>
<evidence type="ECO:0000313" key="2">
    <source>
        <dbReference type="Proteomes" id="UP000245765"/>
    </source>
</evidence>
<gene>
    <name evidence="1" type="ORF">DFH01_15550</name>
</gene>
<organism evidence="1 2">
    <name type="scientific">Falsiroseomonas bella</name>
    <dbReference type="NCBI Taxonomy" id="2184016"/>
    <lineage>
        <taxon>Bacteria</taxon>
        <taxon>Pseudomonadati</taxon>
        <taxon>Pseudomonadota</taxon>
        <taxon>Alphaproteobacteria</taxon>
        <taxon>Acetobacterales</taxon>
        <taxon>Roseomonadaceae</taxon>
        <taxon>Falsiroseomonas</taxon>
    </lineage>
</organism>
<dbReference type="OrthoDB" id="108782at2"/>
<dbReference type="Pfam" id="PF11453">
    <property type="entry name" value="DUF2950"/>
    <property type="match status" value="1"/>
</dbReference>
<keyword evidence="2" id="KW-1185">Reference proteome</keyword>
<protein>
    <submittedName>
        <fullName evidence="1">DUF2950 domain-containing protein</fullName>
    </submittedName>
</protein>
<comment type="caution">
    <text evidence="1">The sequence shown here is derived from an EMBL/GenBank/DDBJ whole genome shotgun (WGS) entry which is preliminary data.</text>
</comment>
<accession>A0A317FD90</accession>
<dbReference type="EMBL" id="QGNA01000003">
    <property type="protein sequence ID" value="PWS36865.1"/>
    <property type="molecule type" value="Genomic_DNA"/>
</dbReference>
<evidence type="ECO:0000313" key="1">
    <source>
        <dbReference type="EMBL" id="PWS36865.1"/>
    </source>
</evidence>
<dbReference type="InterPro" id="IPR021556">
    <property type="entry name" value="DUF2950"/>
</dbReference>
<dbReference type="AlphaFoldDB" id="A0A317FD90"/>
<proteinExistence type="predicted"/>
<name>A0A317FD90_9PROT</name>
<sequence>MPPQRFRSPDEGFAAFADAVAKHDERRLLRVLGEAGRRLIRSGDRVADQAAREQFTALYAAGHRIERPAPDRAVLMVGADGWPLPIPMRLSGGAWRFDARAGAQELVDRRIGRNELDVIDTLRAIADAQADFAAGPGRHGGLRAYAQRFFSTPGQRDGLWWPSAPGEAQSPLGPLIAAASAGGYARGRGDAPQPYHGYYFRILTRQGPAAPGGAMDWVVNGRMIGGFAVLAWPATYGSTGWKSFMISHDGVVWERDLGRDTARAAAGITAFDPGPGWSRVAD</sequence>